<evidence type="ECO:0000313" key="2">
    <source>
        <dbReference type="EMBL" id="HGM97498.1"/>
    </source>
</evidence>
<evidence type="ECO:0000313" key="1">
    <source>
        <dbReference type="EMBL" id="HGK53673.1"/>
    </source>
</evidence>
<reference evidence="2" key="1">
    <citation type="journal article" date="2020" name="mSystems">
        <title>Genome- and Community-Level Interaction Insights into Carbon Utilization and Element Cycling Functions of Hydrothermarchaeota in Hydrothermal Sediment.</title>
        <authorList>
            <person name="Zhou Z."/>
            <person name="Liu Y."/>
            <person name="Xu W."/>
            <person name="Pan J."/>
            <person name="Luo Z.H."/>
            <person name="Li M."/>
        </authorList>
    </citation>
    <scope>NUCLEOTIDE SEQUENCE [LARGE SCALE GENOMIC DNA]</scope>
    <source>
        <strain evidence="2">SpSt-626</strain>
        <strain evidence="1">SpSt-695</strain>
    </source>
</reference>
<protein>
    <recommendedName>
        <fullName evidence="3">Type 4 fimbrial biogenesis protein PilX N-terminal domain-containing protein</fullName>
    </recommendedName>
</protein>
<dbReference type="EMBL" id="DTDP01000066">
    <property type="protein sequence ID" value="HGK53673.1"/>
    <property type="molecule type" value="Genomic_DNA"/>
</dbReference>
<organism evidence="2">
    <name type="scientific">candidate division WOR-3 bacterium</name>
    <dbReference type="NCBI Taxonomy" id="2052148"/>
    <lineage>
        <taxon>Bacteria</taxon>
        <taxon>Bacteria division WOR-3</taxon>
    </lineage>
</organism>
<proteinExistence type="predicted"/>
<comment type="caution">
    <text evidence="2">The sequence shown here is derived from an EMBL/GenBank/DDBJ whole genome shotgun (WGS) entry which is preliminary data.</text>
</comment>
<sequence length="148" mass="15925">MRKGIVMIIAIIVLMLILIAGSLALFLTSKSIYVTGAQQRMYTAFQAAEGGIERGMQIVDTNFREGNVVIPPEDIVISAYDVHITPQFLAVVTQAGAAIEFAVGYLGYGIAASKGGAYHLYSIFSDASRQFGAQSNIETVQKKVIGFE</sequence>
<dbReference type="AlphaFoldDB" id="A0A7V4AB97"/>
<evidence type="ECO:0008006" key="3">
    <source>
        <dbReference type="Google" id="ProtNLM"/>
    </source>
</evidence>
<dbReference type="EMBL" id="DTAR01000035">
    <property type="protein sequence ID" value="HGM97498.1"/>
    <property type="molecule type" value="Genomic_DNA"/>
</dbReference>
<accession>A0A7V4AB97</accession>
<gene>
    <name evidence="2" type="ORF">ENT96_00400</name>
    <name evidence="1" type="ORF">ENU72_01455</name>
</gene>
<name>A0A7V4AB97_UNCW3</name>